<dbReference type="Proteomes" id="UP000032336">
    <property type="component" value="Unassembled WGS sequence"/>
</dbReference>
<reference evidence="1 2" key="1">
    <citation type="submission" date="2015-01" db="EMBL/GenBank/DDBJ databases">
        <title>Draft genome of the acidophilic iron oxidizer Ferrimicrobium acidiphilum strain T23.</title>
        <authorList>
            <person name="Poehlein A."/>
            <person name="Eisen S."/>
            <person name="Schloemann M."/>
            <person name="Johnson B.D."/>
            <person name="Daniel R."/>
            <person name="Muehling M."/>
        </authorList>
    </citation>
    <scope>NUCLEOTIDE SEQUENCE [LARGE SCALE GENOMIC DNA]</scope>
    <source>
        <strain evidence="1 2">T23</strain>
    </source>
</reference>
<proteinExistence type="predicted"/>
<accession>A0A0D8FSL4</accession>
<protein>
    <submittedName>
        <fullName evidence="1">Uncharacterized protein</fullName>
    </submittedName>
</protein>
<keyword evidence="2" id="KW-1185">Reference proteome</keyword>
<organism evidence="1 2">
    <name type="scientific">Ferrimicrobium acidiphilum DSM 19497</name>
    <dbReference type="NCBI Taxonomy" id="1121877"/>
    <lineage>
        <taxon>Bacteria</taxon>
        <taxon>Bacillati</taxon>
        <taxon>Actinomycetota</taxon>
        <taxon>Acidimicrobiia</taxon>
        <taxon>Acidimicrobiales</taxon>
        <taxon>Acidimicrobiaceae</taxon>
        <taxon>Ferrimicrobium</taxon>
    </lineage>
</organism>
<name>A0A0D8FSL4_9ACTN</name>
<gene>
    <name evidence="1" type="ORF">FEAC_30340</name>
</gene>
<comment type="caution">
    <text evidence="1">The sequence shown here is derived from an EMBL/GenBank/DDBJ whole genome shotgun (WGS) entry which is preliminary data.</text>
</comment>
<evidence type="ECO:0000313" key="1">
    <source>
        <dbReference type="EMBL" id="KJE75227.1"/>
    </source>
</evidence>
<dbReference type="EMBL" id="JXUW01000056">
    <property type="protein sequence ID" value="KJE75227.1"/>
    <property type="molecule type" value="Genomic_DNA"/>
</dbReference>
<sequence>MQARRARVARQRAKPDAAAFAVSRRSLLGVVADQSVTWELICVQLWESDALSLFPPLEIIQYPMENRQVG</sequence>
<evidence type="ECO:0000313" key="2">
    <source>
        <dbReference type="Proteomes" id="UP000032336"/>
    </source>
</evidence>
<dbReference type="AlphaFoldDB" id="A0A0D8FSL4"/>